<comment type="caution">
    <text evidence="1">The sequence shown here is derived from an EMBL/GenBank/DDBJ whole genome shotgun (WGS) entry which is preliminary data.</text>
</comment>
<dbReference type="EMBL" id="JASBAO010000001">
    <property type="protein sequence ID" value="MDI2091309.1"/>
    <property type="molecule type" value="Genomic_DNA"/>
</dbReference>
<dbReference type="Proteomes" id="UP001431634">
    <property type="component" value="Unassembled WGS sequence"/>
</dbReference>
<keyword evidence="2" id="KW-1185">Reference proteome</keyword>
<accession>A0ABT6Q2F4</accession>
<protein>
    <submittedName>
        <fullName evidence="1">Uncharacterized protein</fullName>
    </submittedName>
</protein>
<name>A0ABT6Q2F4_9PROT</name>
<dbReference type="RefSeq" id="WP_281448405.1">
    <property type="nucleotide sequence ID" value="NZ_JASBAO010000001.1"/>
</dbReference>
<sequence>MVMILGSFTNLKDGTGEKTSASLFTDELFDCSAKLQLLLRVENIGLLCKGETREYFH</sequence>
<proteinExistence type="predicted"/>
<gene>
    <name evidence="1" type="ORF">QJV27_07985</name>
</gene>
<evidence type="ECO:0000313" key="1">
    <source>
        <dbReference type="EMBL" id="MDI2091309.1"/>
    </source>
</evidence>
<reference evidence="1" key="1">
    <citation type="submission" date="2023-05" db="EMBL/GenBank/DDBJ databases">
        <title>Whole genome sequence of Commensalibacter sp.</title>
        <authorList>
            <person name="Charoenyingcharoen P."/>
            <person name="Yukphan P."/>
        </authorList>
    </citation>
    <scope>NUCLEOTIDE SEQUENCE</scope>
    <source>
        <strain evidence="1">TBRC 16381</strain>
    </source>
</reference>
<evidence type="ECO:0000313" key="2">
    <source>
        <dbReference type="Proteomes" id="UP001431634"/>
    </source>
</evidence>
<organism evidence="1 2">
    <name type="scientific">Commensalibacter oyaizuii</name>
    <dbReference type="NCBI Taxonomy" id="3043873"/>
    <lineage>
        <taxon>Bacteria</taxon>
        <taxon>Pseudomonadati</taxon>
        <taxon>Pseudomonadota</taxon>
        <taxon>Alphaproteobacteria</taxon>
        <taxon>Acetobacterales</taxon>
        <taxon>Acetobacteraceae</taxon>
    </lineage>
</organism>